<dbReference type="SMART" id="SM00020">
    <property type="entry name" value="Tryp_SPc"/>
    <property type="match status" value="1"/>
</dbReference>
<dbReference type="Proteomes" id="UP000007062">
    <property type="component" value="Chromosome 3R"/>
</dbReference>
<proteinExistence type="inferred from homology"/>
<name>A0A1S4GZJ8_ANOGA</name>
<feature type="domain" description="Peptidase S1" evidence="3">
    <location>
        <begin position="29"/>
        <end position="293"/>
    </location>
</feature>
<dbReference type="InterPro" id="IPR001314">
    <property type="entry name" value="Peptidase_S1A"/>
</dbReference>
<evidence type="ECO:0000256" key="2">
    <source>
        <dbReference type="ARBA" id="ARBA00024195"/>
    </source>
</evidence>
<evidence type="ECO:0000313" key="5">
    <source>
        <dbReference type="Proteomes" id="UP000007062"/>
    </source>
</evidence>
<evidence type="ECO:0000256" key="1">
    <source>
        <dbReference type="ARBA" id="ARBA00023157"/>
    </source>
</evidence>
<organism evidence="4 5">
    <name type="scientific">Anopheles gambiae</name>
    <name type="common">African malaria mosquito</name>
    <dbReference type="NCBI Taxonomy" id="7165"/>
    <lineage>
        <taxon>Eukaryota</taxon>
        <taxon>Metazoa</taxon>
        <taxon>Ecdysozoa</taxon>
        <taxon>Arthropoda</taxon>
        <taxon>Hexapoda</taxon>
        <taxon>Insecta</taxon>
        <taxon>Pterygota</taxon>
        <taxon>Neoptera</taxon>
        <taxon>Endopterygota</taxon>
        <taxon>Diptera</taxon>
        <taxon>Nematocera</taxon>
        <taxon>Culicoidea</taxon>
        <taxon>Culicidae</taxon>
        <taxon>Anophelinae</taxon>
        <taxon>Anopheles</taxon>
    </lineage>
</organism>
<dbReference type="VEuPathDB" id="VectorBase:AGAP008911"/>
<evidence type="ECO:0000313" key="4">
    <source>
        <dbReference type="EnsemblMetazoa" id="AGAP008911-PA"/>
    </source>
</evidence>
<reference evidence="4" key="3">
    <citation type="submission" date="2020-05" db="UniProtKB">
        <authorList>
            <consortium name="EnsemblMetazoa"/>
        </authorList>
    </citation>
    <scope>IDENTIFICATION</scope>
    <source>
        <strain evidence="4">PEST</strain>
    </source>
</reference>
<dbReference type="GO" id="GO:0006508">
    <property type="term" value="P:proteolysis"/>
    <property type="evidence" value="ECO:0007669"/>
    <property type="project" value="InterPro"/>
</dbReference>
<dbReference type="PANTHER" id="PTHR24260">
    <property type="match status" value="1"/>
</dbReference>
<dbReference type="GO" id="GO:0004252">
    <property type="term" value="F:serine-type endopeptidase activity"/>
    <property type="evidence" value="ECO:0007669"/>
    <property type="project" value="InterPro"/>
</dbReference>
<dbReference type="InParanoid" id="A0A1S4GZJ8"/>
<dbReference type="SUPFAM" id="SSF50494">
    <property type="entry name" value="Trypsin-like serine proteases"/>
    <property type="match status" value="4"/>
</dbReference>
<dbReference type="InterPro" id="IPR009003">
    <property type="entry name" value="Peptidase_S1_PA"/>
</dbReference>
<dbReference type="FunFam" id="2.40.10.10:FF:000068">
    <property type="entry name" value="transmembrane protease serine 2"/>
    <property type="match status" value="1"/>
</dbReference>
<keyword evidence="5" id="KW-1185">Reference proteome</keyword>
<dbReference type="AlphaFoldDB" id="A0A1S4GZJ8"/>
<dbReference type="InterPro" id="IPR051333">
    <property type="entry name" value="CLIP_Serine_Protease"/>
</dbReference>
<feature type="domain" description="Peptidase S1" evidence="3">
    <location>
        <begin position="331"/>
        <end position="578"/>
    </location>
</feature>
<dbReference type="PROSITE" id="PS50240">
    <property type="entry name" value="TRYPSIN_DOM"/>
    <property type="match status" value="3"/>
</dbReference>
<dbReference type="VEuPathDB" id="VectorBase:AGAMI1_002265"/>
<sequence length="1156" mass="129262">MYYSVKQYLLLMGCLYLVTQIRGQDEDQLLCGRRKVQTNSMNNNGDAIAGHWPWYAAIYHRKGEKQEYACGGSILDETTILTASNCVYTPSGVISAALVTVHVGQIHPKQASAYAQMYDVREIVVHPGFSEASTINDIALIKLTASITLTTEYVQPVCLWTMDSALELIVGRNGTVVGFGPNERRDVVSGEQLQQATIGVVDPQTCIASDPAIFGTHLPVETFCGKGLQNGAGACNGDSGDGLFFEVSGQWFVRGLVARLQPVRESDGLCDPLQYTVYTDVAKYVDWIKRYVDPRVLPVENGVLTMGVEHEEKLRRLFNFDSCGLTSSVALYGQHNLTLPWLGEAMVPPNADSVRCIVTLISDRYAVGPAHCFVGGTPYISLDSVVLNDYLECYSNGNESSTCTALKQKRKIQRVIVHPNYGQNNSTDNIALIELLSPANTSHPNVLPICMPVMPELRTQTKTNLHVATAEMHGAVAKNVPVRYLEPDECTKVYAEEQIVLNLDLHKRLCAVVESWEDEEACKPLVAGAPLQEMKLFGGKEQYFLRGFELAGLACRSSAPAIYHCIEPYVDWILYNMMRYNVVEETDVPGAEITPPTLESEWNKLQQQPGSDNLHLFNLDTCGLFSLESNSQTGKEATFAPWIVSFDKVHKRSANVNEVISSTAVLISEWYALAAKTSVQKNVVSRYLVLGVGSHFDTFFADIKNIILPPPDHPRQLFALIELLEPADLTIPHIKPICLPFLNGLHRNKPAEVILSTRLINSFKKLKTTDYQRCLRQLLYIDQPITFDTEPSCAVEDLEDVYQASLASDPGSPFQAAVWYGERPRYFLYGMHVNESSIFSILYHGPYLFHKIEQADVAWIMENVRKNERQSSFPSKVRNERVTLNPVQRNASRRALLKINGTCGVSTNRYPTPWIVALVNKPSFGFPLGYVTLISDRFVVGPVYGCDGDSSTVCPLFVRFDGLPEPFIAIDKVFVHPQYDAANHANDNALARLAAAVDTSLPNVQPICLPISDTIRSYDLSSLSMDYYDSSLWGYNVVNAGDRYIDHTDCQQRWEGLKVQLSVDRTNHCVTRKRTIEEDALIDIRIGFALHSRQSAALSEREYLRGFAVFKAMHAKSYYPDVYINTDAYLDWILDTMEQRPALPFDLREKLIFSDK</sequence>
<dbReference type="InterPro" id="IPR001254">
    <property type="entry name" value="Trypsin_dom"/>
</dbReference>
<dbReference type="PANTHER" id="PTHR24260:SF136">
    <property type="entry name" value="GH08193P-RELATED"/>
    <property type="match status" value="1"/>
</dbReference>
<reference evidence="4 5" key="1">
    <citation type="journal article" date="2002" name="Science">
        <title>The genome sequence of the malaria mosquito Anopheles gambiae.</title>
        <authorList>
            <person name="Holt R.A."/>
            <person name="Subramanian G.M."/>
            <person name="Halpern A."/>
            <person name="Sutton G.G."/>
            <person name="Charlab R."/>
            <person name="Nusskern D.R."/>
            <person name="Wincker P."/>
            <person name="Clark A.G."/>
            <person name="Ribeiro J.M."/>
            <person name="Wides R."/>
            <person name="Salzberg S.L."/>
            <person name="Loftus B."/>
            <person name="Yandell M."/>
            <person name="Majoros W.H."/>
            <person name="Rusch D.B."/>
            <person name="Lai Z."/>
            <person name="Kraft C.L."/>
            <person name="Abril J.F."/>
            <person name="Anthouard V."/>
            <person name="Arensburger P."/>
            <person name="Atkinson P.W."/>
            <person name="Baden H."/>
            <person name="de Berardinis V."/>
            <person name="Baldwin D."/>
            <person name="Benes V."/>
            <person name="Biedler J."/>
            <person name="Blass C."/>
            <person name="Bolanos R."/>
            <person name="Boscus D."/>
            <person name="Barnstead M."/>
            <person name="Cai S."/>
            <person name="Center A."/>
            <person name="Chaturverdi K."/>
            <person name="Christophides G.K."/>
            <person name="Chrystal M.A."/>
            <person name="Clamp M."/>
            <person name="Cravchik A."/>
            <person name="Curwen V."/>
            <person name="Dana A."/>
            <person name="Delcher A."/>
            <person name="Dew I."/>
            <person name="Evans C.A."/>
            <person name="Flanigan M."/>
            <person name="Grundschober-Freimoser A."/>
            <person name="Friedli L."/>
            <person name="Gu Z."/>
            <person name="Guan P."/>
            <person name="Guigo R."/>
            <person name="Hillenmeyer M.E."/>
            <person name="Hladun S.L."/>
            <person name="Hogan J.R."/>
            <person name="Hong Y.S."/>
            <person name="Hoover J."/>
            <person name="Jaillon O."/>
            <person name="Ke Z."/>
            <person name="Kodira C."/>
            <person name="Kokoza E."/>
            <person name="Koutsos A."/>
            <person name="Letunic I."/>
            <person name="Levitsky A."/>
            <person name="Liang Y."/>
            <person name="Lin J.J."/>
            <person name="Lobo N.F."/>
            <person name="Lopez J.R."/>
            <person name="Malek J.A."/>
            <person name="McIntosh T.C."/>
            <person name="Meister S."/>
            <person name="Miller J."/>
            <person name="Mobarry C."/>
            <person name="Mongin E."/>
            <person name="Murphy S.D."/>
            <person name="O'Brochta D.A."/>
            <person name="Pfannkoch C."/>
            <person name="Qi R."/>
            <person name="Regier M.A."/>
            <person name="Remington K."/>
            <person name="Shao H."/>
            <person name="Sharakhova M.V."/>
            <person name="Sitter C.D."/>
            <person name="Shetty J."/>
            <person name="Smith T.J."/>
            <person name="Strong R."/>
            <person name="Sun J."/>
            <person name="Thomasova D."/>
            <person name="Ton L.Q."/>
            <person name="Topalis P."/>
            <person name="Tu Z."/>
            <person name="Unger M.F."/>
            <person name="Walenz B."/>
            <person name="Wang A."/>
            <person name="Wang J."/>
            <person name="Wang M."/>
            <person name="Wang X."/>
            <person name="Woodford K.J."/>
            <person name="Wortman J.R."/>
            <person name="Wu M."/>
            <person name="Yao A."/>
            <person name="Zdobnov E.M."/>
            <person name="Zhang H."/>
            <person name="Zhao Q."/>
            <person name="Zhao S."/>
            <person name="Zhu S.C."/>
            <person name="Zhimulev I."/>
            <person name="Coluzzi M."/>
            <person name="della Torre A."/>
            <person name="Roth C.W."/>
            <person name="Louis C."/>
            <person name="Kalush F."/>
            <person name="Mural R.J."/>
            <person name="Myers E.W."/>
            <person name="Adams M.D."/>
            <person name="Smith H.O."/>
            <person name="Broder S."/>
            <person name="Gardner M.J."/>
            <person name="Fraser C.M."/>
            <person name="Birney E."/>
            <person name="Bork P."/>
            <person name="Brey P.T."/>
            <person name="Venter J.C."/>
            <person name="Weissenbach J."/>
            <person name="Kafatos F.C."/>
            <person name="Collins F.H."/>
            <person name="Hoffman S.L."/>
        </authorList>
    </citation>
    <scope>NUCLEOTIDE SEQUENCE [LARGE SCALE GENOMIC DNA]</scope>
    <source>
        <strain evidence="4 5">PEST</strain>
    </source>
</reference>
<dbReference type="CDD" id="cd00190">
    <property type="entry name" value="Tryp_SPc"/>
    <property type="match status" value="1"/>
</dbReference>
<protein>
    <recommendedName>
        <fullName evidence="3">Peptidase S1 domain-containing protein</fullName>
    </recommendedName>
</protein>
<dbReference type="PRINTS" id="PR00722">
    <property type="entry name" value="CHYMOTRYPSIN"/>
</dbReference>
<dbReference type="GO" id="GO:0005615">
    <property type="term" value="C:extracellular space"/>
    <property type="evidence" value="ECO:0000318"/>
    <property type="project" value="GO_Central"/>
</dbReference>
<dbReference type="EnsemblMetazoa" id="AGAP008911-RA">
    <property type="protein sequence ID" value="AGAP008911-PA"/>
    <property type="gene ID" value="AGAP008911"/>
</dbReference>
<reference evidence="4 5" key="2">
    <citation type="journal article" date="2004" name="Trends Parasitol.">
        <title>The Anopheles gambiae genome: an update.</title>
        <authorList>
            <person name="Mongin E."/>
            <person name="Louis C."/>
            <person name="Holt R.A."/>
            <person name="Birney E."/>
            <person name="Collins F.H."/>
        </authorList>
    </citation>
    <scope>NUCLEOTIDE SEQUENCE [LARGE SCALE GENOMIC DNA]</scope>
    <source>
        <strain evidence="4 5">PEST</strain>
    </source>
</reference>
<dbReference type="EMBL" id="AAAB01008984">
    <property type="status" value="NOT_ANNOTATED_CDS"/>
    <property type="molecule type" value="Genomic_DNA"/>
</dbReference>
<dbReference type="GO" id="GO:0045087">
    <property type="term" value="P:innate immune response"/>
    <property type="evidence" value="ECO:0000318"/>
    <property type="project" value="GO_Central"/>
</dbReference>
<keyword evidence="1" id="KW-1015">Disulfide bond</keyword>
<feature type="domain" description="Peptidase S1" evidence="3">
    <location>
        <begin position="898"/>
        <end position="1138"/>
    </location>
</feature>
<evidence type="ECO:0000259" key="3">
    <source>
        <dbReference type="PROSITE" id="PS50240"/>
    </source>
</evidence>
<dbReference type="Gene3D" id="2.40.10.10">
    <property type="entry name" value="Trypsin-like serine proteases"/>
    <property type="match status" value="4"/>
</dbReference>
<comment type="similarity">
    <text evidence="2">Belongs to the peptidase S1 family. CLIP subfamily.</text>
</comment>
<dbReference type="Pfam" id="PF00089">
    <property type="entry name" value="Trypsin"/>
    <property type="match status" value="2"/>
</dbReference>
<accession>A0A1S4GZJ8</accession>
<dbReference type="InterPro" id="IPR043504">
    <property type="entry name" value="Peptidase_S1_PA_chymotrypsin"/>
</dbReference>